<reference evidence="3" key="2">
    <citation type="submission" date="2013-10" db="EMBL/GenBank/DDBJ databases">
        <authorList>
            <person name="Aslett M."/>
        </authorList>
    </citation>
    <scope>NUCLEOTIDE SEQUENCE [LARGE SCALE GENOMIC DNA]</scope>
    <source>
        <strain evidence="3">Houghton</strain>
    </source>
</reference>
<evidence type="ECO:0000313" key="4">
    <source>
        <dbReference type="Proteomes" id="UP000018201"/>
    </source>
</evidence>
<dbReference type="VEuPathDB" id="ToxoDB:EPH_0001570"/>
<name>U6G3S3_9EIME</name>
<proteinExistence type="predicted"/>
<accession>U6G3S3</accession>
<reference evidence="3" key="1">
    <citation type="submission" date="2013-10" db="EMBL/GenBank/DDBJ databases">
        <title>Genomic analysis of the causative agents of coccidiosis in chickens.</title>
        <authorList>
            <person name="Reid A.J."/>
            <person name="Blake D."/>
            <person name="Billington K."/>
            <person name="Browne H."/>
            <person name="Dunn M."/>
            <person name="Hung S."/>
            <person name="Kawahara F."/>
            <person name="Miranda-Saavedra D."/>
            <person name="Mourier T."/>
            <person name="Nagra H."/>
            <person name="Otto T.D."/>
            <person name="Rawlings N."/>
            <person name="Sanchez A."/>
            <person name="Sanders M."/>
            <person name="Subramaniam C."/>
            <person name="Tay Y."/>
            <person name="Dear P."/>
            <person name="Doerig C."/>
            <person name="Gruber A."/>
            <person name="Parkinson J."/>
            <person name="Shirley M."/>
            <person name="Wan K.L."/>
            <person name="Berriman M."/>
            <person name="Tomley F."/>
            <person name="Pain A."/>
        </authorList>
    </citation>
    <scope>NUCLEOTIDE SEQUENCE [LARGE SCALE GENOMIC DNA]</scope>
    <source>
        <strain evidence="3">Houghton</strain>
    </source>
</reference>
<evidence type="ECO:0000256" key="2">
    <source>
        <dbReference type="SAM" id="SignalP"/>
    </source>
</evidence>
<organism evidence="3 4">
    <name type="scientific">Eimeria praecox</name>
    <dbReference type="NCBI Taxonomy" id="51316"/>
    <lineage>
        <taxon>Eukaryota</taxon>
        <taxon>Sar</taxon>
        <taxon>Alveolata</taxon>
        <taxon>Apicomplexa</taxon>
        <taxon>Conoidasida</taxon>
        <taxon>Coccidia</taxon>
        <taxon>Eucoccidiorida</taxon>
        <taxon>Eimeriorina</taxon>
        <taxon>Eimeriidae</taxon>
        <taxon>Eimeria</taxon>
    </lineage>
</organism>
<protein>
    <recommendedName>
        <fullName evidence="5">Myosin heavy chain</fullName>
    </recommendedName>
</protein>
<evidence type="ECO:0000256" key="1">
    <source>
        <dbReference type="SAM" id="MobiDB-lite"/>
    </source>
</evidence>
<feature type="region of interest" description="Disordered" evidence="1">
    <location>
        <begin position="147"/>
        <end position="217"/>
    </location>
</feature>
<feature type="compositionally biased region" description="Basic and acidic residues" evidence="1">
    <location>
        <begin position="178"/>
        <end position="209"/>
    </location>
</feature>
<dbReference type="AlphaFoldDB" id="U6G3S3"/>
<feature type="region of interest" description="Disordered" evidence="1">
    <location>
        <begin position="622"/>
        <end position="644"/>
    </location>
</feature>
<dbReference type="Proteomes" id="UP000018201">
    <property type="component" value="Unassembled WGS sequence"/>
</dbReference>
<feature type="signal peptide" evidence="2">
    <location>
        <begin position="1"/>
        <end position="25"/>
    </location>
</feature>
<gene>
    <name evidence="3" type="ORF">EPH_0001570</name>
</gene>
<sequence length="769" mass="84385">MPLSVFHIPVHWLGIVALLLNDVEAHISTFQGQYGLYTETLEGDATSNASLVMDSLQEPDRTDATFSEPGLASMSNLAADTADSNHTISINMVSPEGVSQSGLAQEGVAGKPAQPQNGKWGRILHNSAFITGVLLSIACLGLLATGPLPESESPSLKRSLQARGAKGQEQKRKQKERRQHEQQAETKRQQEKQEKTQEDQQAQGHKEQEVQQPKGEIAGEGKVLMQELEEMEKLDTLLAKLNKTLRDADNRVTAASQDLRSCLENVRQVQQKLLDGSFNPGESPENEVRNILNKTALATSRLYEATRQQGLWQAKRGKSIAPPPVLSSQELEAFDRVSPAVADPLSYQMENLMYSFHSSMQQIPKIHSELKMLPESVEGNSKLRLMLSVVGADAAFLEGAVQAAQAGRRAIVELLDSATTLMVSHVTREQTNIYRECRDRLGEWKILSSIERLRHQSHPQENAAATLAALDEIDTILKEGGQLLGKHKGEIEDLKRQMNIGSAQEASERAGCTGEKLTALLEAVASRMSLIPGIAGTTEGVSNPEVKRAVEEVASRAQREAATAFRRAAFVLKGKLDRGISQLLLSRTKQAQGNAEALKNRLTNSWILERLQRSLEAVERQLERATQSRDAAAESEEDSDDPVKRMKKLVENARKADAEAEALLKEGELVLLQLQLLESLEIDVQLSVSIAHRAAALTQLGQHEEAVDPSRKQHTEALMKQVMALKEAARMQTELKGLASTAAALRAAAIHLVTACQADHRNRVRTLLT</sequence>
<evidence type="ECO:0008006" key="5">
    <source>
        <dbReference type="Google" id="ProtNLM"/>
    </source>
</evidence>
<feature type="chain" id="PRO_5004670703" description="Myosin heavy chain" evidence="2">
    <location>
        <begin position="26"/>
        <end position="769"/>
    </location>
</feature>
<evidence type="ECO:0000313" key="3">
    <source>
        <dbReference type="EMBL" id="CDI74137.1"/>
    </source>
</evidence>
<feature type="region of interest" description="Disordered" evidence="1">
    <location>
        <begin position="99"/>
        <end position="119"/>
    </location>
</feature>
<dbReference type="OrthoDB" id="348409at2759"/>
<keyword evidence="2" id="KW-0732">Signal</keyword>
<dbReference type="EMBL" id="HG689815">
    <property type="protein sequence ID" value="CDI74137.1"/>
    <property type="molecule type" value="Genomic_DNA"/>
</dbReference>
<keyword evidence="4" id="KW-1185">Reference proteome</keyword>